<name>A0A384ZSB9_9CAUD</name>
<reference evidence="1 2" key="1">
    <citation type="submission" date="2018-05" db="EMBL/GenBank/DDBJ databases">
        <title>The genome of Vibrio coralliilyticus phage YC.</title>
        <authorList>
            <person name="Benler S."/>
        </authorList>
    </citation>
    <scope>NUCLEOTIDE SEQUENCE [LARGE SCALE GENOMIC DNA]</scope>
</reference>
<dbReference type="RefSeq" id="YP_009838373.1">
    <property type="nucleotide sequence ID" value="NC_048709.1"/>
</dbReference>
<organism evidence="1 2">
    <name type="scientific">Vibrio phage YC</name>
    <dbReference type="NCBI Taxonomy" id="2267403"/>
    <lineage>
        <taxon>Viruses</taxon>
        <taxon>Duplodnaviria</taxon>
        <taxon>Heunggongvirae</taxon>
        <taxon>Uroviricota</taxon>
        <taxon>Caudoviricetes</taxon>
        <taxon>Pantevenvirales</taxon>
        <taxon>Ackermannviridae</taxon>
        <taxon>Campanilevirus</taxon>
        <taxon>Campanilevirus YC</taxon>
    </lineage>
</organism>
<protein>
    <submittedName>
        <fullName evidence="1">Neck protein</fullName>
    </submittedName>
</protein>
<evidence type="ECO:0000313" key="1">
    <source>
        <dbReference type="EMBL" id="AXC34527.1"/>
    </source>
</evidence>
<sequence length="250" mass="28115">MKHISSETEFRDWILRKLGAPVIQINVDQTQVEDAIDEAVNLFCLSHMEGSVKNYYAVEITEDMAATRTIKLPAEANIEEVISIVPSQGYSIGSWHTPVWQATNSLLNGSSTRFAALRLTDYVVLQQNLHMLEDLLAKPKPFVHTKYANTIRCDFDLTVGECVAFEVHERVDPRVAGNESAWNDPWLKDYATAKVQERWGNVLVKMQGISLPGSVTLDGTEILNSARGELERLEAELRTKYQEPIMPLIG</sequence>
<dbReference type="Proteomes" id="UP000260311">
    <property type="component" value="Segment"/>
</dbReference>
<accession>A0A384ZSB9</accession>
<dbReference type="EMBL" id="MH375644">
    <property type="protein sequence ID" value="AXC34527.1"/>
    <property type="molecule type" value="Genomic_DNA"/>
</dbReference>
<proteinExistence type="predicted"/>
<dbReference type="GeneID" id="55608605"/>
<dbReference type="KEGG" id="vg:55608605"/>
<keyword evidence="2" id="KW-1185">Reference proteome</keyword>
<evidence type="ECO:0000313" key="2">
    <source>
        <dbReference type="Proteomes" id="UP000260311"/>
    </source>
</evidence>